<protein>
    <recommendedName>
        <fullName evidence="1">DAC domain-containing protein</fullName>
    </recommendedName>
</protein>
<dbReference type="Proteomes" id="UP000236584">
    <property type="component" value="Chromosome"/>
</dbReference>
<evidence type="ECO:0000313" key="2">
    <source>
        <dbReference type="EMBL" id="AUV83415.1"/>
    </source>
</evidence>
<dbReference type="Pfam" id="PF02457">
    <property type="entry name" value="DAC"/>
    <property type="match status" value="1"/>
</dbReference>
<feature type="domain" description="DAC" evidence="1">
    <location>
        <begin position="14"/>
        <end position="175"/>
    </location>
</feature>
<dbReference type="OrthoDB" id="205384at2157"/>
<organism evidence="2 3">
    <name type="scientific">Salinigranum rubrum</name>
    <dbReference type="NCBI Taxonomy" id="755307"/>
    <lineage>
        <taxon>Archaea</taxon>
        <taxon>Methanobacteriati</taxon>
        <taxon>Methanobacteriota</taxon>
        <taxon>Stenosarchaea group</taxon>
        <taxon>Halobacteria</taxon>
        <taxon>Halobacteriales</taxon>
        <taxon>Haloferacaceae</taxon>
        <taxon>Salinigranum</taxon>
    </lineage>
</organism>
<evidence type="ECO:0000259" key="1">
    <source>
        <dbReference type="PROSITE" id="PS51794"/>
    </source>
</evidence>
<dbReference type="AlphaFoldDB" id="A0A2I8VNF0"/>
<dbReference type="Gene3D" id="3.40.1700.10">
    <property type="entry name" value="DNA integrity scanning protein, DisA, N-terminal domain"/>
    <property type="match status" value="1"/>
</dbReference>
<keyword evidence="3" id="KW-1185">Reference proteome</keyword>
<accession>A0A2I8VNF0</accession>
<proteinExistence type="predicted"/>
<sequence length="186" mass="20437">MSPTDPLHVDYATVPKLIELITYVAESISLGFDRWDEPYVRGPSLYFVLVSGTHVREYADPLGENTWPVGICKIVTDDLDAFVEAAGSVAFERDGAVVVSGDGTIQEQMVRIKSPSEAVAAETEVEYADWMGTKHLSAAESSVREAVLAAITLSEENGRVTVFEDGEYMDFERRELGGLWRPASET</sequence>
<evidence type="ECO:0000313" key="3">
    <source>
        <dbReference type="Proteomes" id="UP000236584"/>
    </source>
</evidence>
<dbReference type="InterPro" id="IPR036888">
    <property type="entry name" value="DNA_integrity_DisA_N_sf"/>
</dbReference>
<dbReference type="RefSeq" id="WP_103427104.1">
    <property type="nucleotide sequence ID" value="NZ_CP026309.1"/>
</dbReference>
<dbReference type="KEGG" id="srub:C2R22_18655"/>
<dbReference type="PROSITE" id="PS51794">
    <property type="entry name" value="DAC"/>
    <property type="match status" value="1"/>
</dbReference>
<dbReference type="GeneID" id="35594157"/>
<dbReference type="SUPFAM" id="SSF143597">
    <property type="entry name" value="YojJ-like"/>
    <property type="match status" value="1"/>
</dbReference>
<reference evidence="2 3" key="1">
    <citation type="submission" date="2018-01" db="EMBL/GenBank/DDBJ databases">
        <title>Complete genome sequence of Salinigranum rubrum GX10T, an extremely halophilic archaeon isolated from a marine solar saltern.</title>
        <authorList>
            <person name="Han S."/>
        </authorList>
    </citation>
    <scope>NUCLEOTIDE SEQUENCE [LARGE SCALE GENOMIC DNA]</scope>
    <source>
        <strain evidence="2 3">GX10</strain>
    </source>
</reference>
<dbReference type="EMBL" id="CP026309">
    <property type="protein sequence ID" value="AUV83415.1"/>
    <property type="molecule type" value="Genomic_DNA"/>
</dbReference>
<gene>
    <name evidence="2" type="ORF">C2R22_18655</name>
</gene>
<name>A0A2I8VNF0_9EURY</name>
<dbReference type="InterPro" id="IPR003390">
    <property type="entry name" value="DNA_integrity_scan_DisA_N"/>
</dbReference>